<dbReference type="Gene3D" id="2.40.330.10">
    <property type="entry name" value="DNA-binding pseudobarrel domain"/>
    <property type="match status" value="1"/>
</dbReference>
<proteinExistence type="predicted"/>
<comment type="subcellular location">
    <subcellularLocation>
        <location evidence="1">Nucleus</location>
    </subcellularLocation>
</comment>
<dbReference type="EMBL" id="CP093345">
    <property type="protein sequence ID" value="WOG90581.1"/>
    <property type="molecule type" value="Genomic_DNA"/>
</dbReference>
<keyword evidence="5" id="KW-0539">Nucleus</keyword>
<dbReference type="SMART" id="SM01019">
    <property type="entry name" value="B3"/>
    <property type="match status" value="1"/>
</dbReference>
<dbReference type="InterPro" id="IPR015300">
    <property type="entry name" value="DNA-bd_pseudobarrel_sf"/>
</dbReference>
<organism evidence="7 8">
    <name type="scientific">Daucus carota subsp. sativus</name>
    <name type="common">Carrot</name>
    <dbReference type="NCBI Taxonomy" id="79200"/>
    <lineage>
        <taxon>Eukaryota</taxon>
        <taxon>Viridiplantae</taxon>
        <taxon>Streptophyta</taxon>
        <taxon>Embryophyta</taxon>
        <taxon>Tracheophyta</taxon>
        <taxon>Spermatophyta</taxon>
        <taxon>Magnoliopsida</taxon>
        <taxon>eudicotyledons</taxon>
        <taxon>Gunneridae</taxon>
        <taxon>Pentapetalae</taxon>
        <taxon>asterids</taxon>
        <taxon>campanulids</taxon>
        <taxon>Apiales</taxon>
        <taxon>Apiaceae</taxon>
        <taxon>Apioideae</taxon>
        <taxon>Scandiceae</taxon>
        <taxon>Daucinae</taxon>
        <taxon>Daucus</taxon>
        <taxon>Daucus sect. Daucus</taxon>
    </lineage>
</organism>
<evidence type="ECO:0000256" key="5">
    <source>
        <dbReference type="ARBA" id="ARBA00023242"/>
    </source>
</evidence>
<dbReference type="PROSITE" id="PS50863">
    <property type="entry name" value="B3"/>
    <property type="match status" value="1"/>
</dbReference>
<dbReference type="GO" id="GO:0005634">
    <property type="term" value="C:nucleus"/>
    <property type="evidence" value="ECO:0007669"/>
    <property type="project" value="UniProtKB-SubCell"/>
</dbReference>
<gene>
    <name evidence="7" type="ORF">DCAR_0309825</name>
</gene>
<dbReference type="GO" id="GO:0003677">
    <property type="term" value="F:DNA binding"/>
    <property type="evidence" value="ECO:0007669"/>
    <property type="project" value="UniProtKB-KW"/>
</dbReference>
<evidence type="ECO:0000259" key="6">
    <source>
        <dbReference type="PROSITE" id="PS50863"/>
    </source>
</evidence>
<keyword evidence="4" id="KW-0804">Transcription</keyword>
<dbReference type="InterPro" id="IPR057743">
    <property type="entry name" value="Zfn_VAL1-3_N"/>
</dbReference>
<accession>A0AAF0WL52</accession>
<keyword evidence="2" id="KW-0805">Transcription regulation</keyword>
<name>A0AAF0WL52_DAUCS</name>
<dbReference type="Pfam" id="PF25813">
    <property type="entry name" value="zf_VAL1_N"/>
    <property type="match status" value="1"/>
</dbReference>
<reference evidence="7" key="1">
    <citation type="journal article" date="2016" name="Nat. Genet.">
        <title>A high-quality carrot genome assembly provides new insights into carotenoid accumulation and asterid genome evolution.</title>
        <authorList>
            <person name="Iorizzo M."/>
            <person name="Ellison S."/>
            <person name="Senalik D."/>
            <person name="Zeng P."/>
            <person name="Satapoomin P."/>
            <person name="Huang J."/>
            <person name="Bowman M."/>
            <person name="Iovene M."/>
            <person name="Sanseverino W."/>
            <person name="Cavagnaro P."/>
            <person name="Yildiz M."/>
            <person name="Macko-Podgorni A."/>
            <person name="Moranska E."/>
            <person name="Grzebelus E."/>
            <person name="Grzebelus D."/>
            <person name="Ashrafi H."/>
            <person name="Zheng Z."/>
            <person name="Cheng S."/>
            <person name="Spooner D."/>
            <person name="Van Deynze A."/>
            <person name="Simon P."/>
        </authorList>
    </citation>
    <scope>NUCLEOTIDE SEQUENCE</scope>
    <source>
        <tissue evidence="7">Leaf</tissue>
    </source>
</reference>
<sequence>MATSSSSKTSCFQCEDSISDSFKHGWRLRSGDVARLCNRCGSVYEDGRFCETFHSNDDGWRDCESCGKLVHCGCVVSYNAYLLLDFGGVICMDCSKRNFITARNRCLSLESQAGTANLSIDFGKKIHVEPCNLPWVNNTELQQISRKPRSIITPLFEKMLTASDVDHKLARLVIPKKYAEAYFPVVTAPQGGPVEFQDTDGKEWVFKFRYWPCSSSRTYVLEGLRDYMSAMKGQVGDMVKFYRIEPEGTLVIGLKKVSVITSLVYVIMEGIRYIVLEVLFDLFHSGFYCGCLGVKKFGLL</sequence>
<keyword evidence="3" id="KW-0238">DNA-binding</keyword>
<evidence type="ECO:0000256" key="4">
    <source>
        <dbReference type="ARBA" id="ARBA00023163"/>
    </source>
</evidence>
<evidence type="ECO:0000256" key="1">
    <source>
        <dbReference type="ARBA" id="ARBA00004123"/>
    </source>
</evidence>
<feature type="domain" description="TF-B3" evidence="6">
    <location>
        <begin position="157"/>
        <end position="258"/>
    </location>
</feature>
<evidence type="ECO:0000256" key="3">
    <source>
        <dbReference type="ARBA" id="ARBA00023125"/>
    </source>
</evidence>
<evidence type="ECO:0000313" key="7">
    <source>
        <dbReference type="EMBL" id="WOG90581.1"/>
    </source>
</evidence>
<dbReference type="CDD" id="cd10017">
    <property type="entry name" value="B3_DNA"/>
    <property type="match status" value="1"/>
</dbReference>
<keyword evidence="8" id="KW-1185">Reference proteome</keyword>
<dbReference type="Pfam" id="PF02362">
    <property type="entry name" value="B3"/>
    <property type="match status" value="1"/>
</dbReference>
<dbReference type="AlphaFoldDB" id="A0AAF0WL52"/>
<evidence type="ECO:0000313" key="8">
    <source>
        <dbReference type="Proteomes" id="UP000077755"/>
    </source>
</evidence>
<dbReference type="SUPFAM" id="SSF101936">
    <property type="entry name" value="DNA-binding pseudobarrel domain"/>
    <property type="match status" value="1"/>
</dbReference>
<protein>
    <recommendedName>
        <fullName evidence="6">TF-B3 domain-containing protein</fullName>
    </recommendedName>
</protein>
<dbReference type="InterPro" id="IPR003340">
    <property type="entry name" value="B3_DNA-bd"/>
</dbReference>
<dbReference type="PANTHER" id="PTHR46245">
    <property type="entry name" value="B3 DOMAIN-CONTAINING PROTEIN OS07G0563300"/>
    <property type="match status" value="1"/>
</dbReference>
<evidence type="ECO:0000256" key="2">
    <source>
        <dbReference type="ARBA" id="ARBA00023015"/>
    </source>
</evidence>
<dbReference type="PANTHER" id="PTHR46245:SF19">
    <property type="entry name" value="TF-B3 DOMAIN-CONTAINING PROTEIN"/>
    <property type="match status" value="1"/>
</dbReference>
<dbReference type="Proteomes" id="UP000077755">
    <property type="component" value="Chromosome 3"/>
</dbReference>
<reference evidence="7" key="2">
    <citation type="submission" date="2022-03" db="EMBL/GenBank/DDBJ databases">
        <title>Draft title - Genomic analysis of global carrot germplasm unveils the trajectory of domestication and the origin of high carotenoid orange carrot.</title>
        <authorList>
            <person name="Iorizzo M."/>
            <person name="Ellison S."/>
            <person name="Senalik D."/>
            <person name="Macko-Podgorni A."/>
            <person name="Grzebelus D."/>
            <person name="Bostan H."/>
            <person name="Rolling W."/>
            <person name="Curaba J."/>
            <person name="Simon P."/>
        </authorList>
    </citation>
    <scope>NUCLEOTIDE SEQUENCE</scope>
    <source>
        <tissue evidence="7">Leaf</tissue>
    </source>
</reference>